<protein>
    <recommendedName>
        <fullName evidence="4">Acid shock protein</fullName>
    </recommendedName>
</protein>
<evidence type="ECO:0000313" key="3">
    <source>
        <dbReference type="Proteomes" id="UP000010319"/>
    </source>
</evidence>
<evidence type="ECO:0008006" key="4">
    <source>
        <dbReference type="Google" id="ProtNLM"/>
    </source>
</evidence>
<feature type="compositionally biased region" description="Basic residues" evidence="1">
    <location>
        <begin position="55"/>
        <end position="68"/>
    </location>
</feature>
<evidence type="ECO:0000256" key="1">
    <source>
        <dbReference type="SAM" id="MobiDB-lite"/>
    </source>
</evidence>
<name>A0ABM9XWI4_YERBE</name>
<evidence type="ECO:0000313" key="2">
    <source>
        <dbReference type="EMBL" id="EEQ05783.1"/>
    </source>
</evidence>
<reference evidence="2" key="1">
    <citation type="submission" date="2008-12" db="EMBL/GenBank/DDBJ databases">
        <title>Annotation of the Yersinia bercovieri ATCC 43970 genome.</title>
        <authorList>
            <person name="Read T.D."/>
            <person name="Akmal A."/>
            <person name="Bishop-Lilly K."/>
            <person name="Chen P.E."/>
            <person name="Cook C."/>
            <person name="Kiley M.P."/>
            <person name="Lentz S."/>
            <person name="Mateczun A."/>
            <person name="Nagarajan N."/>
            <person name="Nolan N."/>
            <person name="Osborne B.I."/>
            <person name="Pop M."/>
            <person name="Sozhamannan S."/>
            <person name="Stewart A.C."/>
            <person name="Sulakvelidze A."/>
            <person name="Thomason B."/>
            <person name="Willner K."/>
            <person name="Zwick M.E."/>
        </authorList>
    </citation>
    <scope>NUCLEOTIDE SEQUENCE [LARGE SCALE GENOMIC DNA]</scope>
    <source>
        <strain evidence="2">ATCC 43970</strain>
    </source>
</reference>
<proteinExistence type="predicted"/>
<dbReference type="EMBL" id="AALC02000044">
    <property type="protein sequence ID" value="EEQ05783.1"/>
    <property type="molecule type" value="Genomic_DNA"/>
</dbReference>
<accession>A0ABM9XWI4</accession>
<comment type="caution">
    <text evidence="2">The sequence shown here is derived from an EMBL/GenBank/DDBJ whole genome shotgun (WGS) entry which is preliminary data.</text>
</comment>
<organism evidence="2 3">
    <name type="scientific">Yersinia bercovieri ATCC 43970</name>
    <dbReference type="NCBI Taxonomy" id="349968"/>
    <lineage>
        <taxon>Bacteria</taxon>
        <taxon>Pseudomonadati</taxon>
        <taxon>Pseudomonadota</taxon>
        <taxon>Gammaproteobacteria</taxon>
        <taxon>Enterobacterales</taxon>
        <taxon>Yersiniaceae</taxon>
        <taxon>Yersinia</taxon>
    </lineage>
</organism>
<gene>
    <name evidence="2" type="ORF">yberc0001_14700</name>
</gene>
<feature type="region of interest" description="Disordered" evidence="1">
    <location>
        <begin position="46"/>
        <end position="68"/>
    </location>
</feature>
<feature type="region of interest" description="Disordered" evidence="1">
    <location>
        <begin position="1"/>
        <end position="32"/>
    </location>
</feature>
<keyword evidence="3" id="KW-1185">Reference proteome</keyword>
<sequence>MLLGLGGVTTQASADTSTAITPPIARGPGPVINPENSQYIEEKNAAAKVKDKVKPTNHHGKKHHKKKR</sequence>
<dbReference type="Proteomes" id="UP000010319">
    <property type="component" value="Unassembled WGS sequence"/>
</dbReference>
<feature type="compositionally biased region" description="Polar residues" evidence="1">
    <location>
        <begin position="8"/>
        <end position="20"/>
    </location>
</feature>